<feature type="non-terminal residue" evidence="2">
    <location>
        <position position="42"/>
    </location>
</feature>
<feature type="compositionally biased region" description="Basic and acidic residues" evidence="1">
    <location>
        <begin position="33"/>
        <end position="42"/>
    </location>
</feature>
<dbReference type="Proteomes" id="UP000499080">
    <property type="component" value="Unassembled WGS sequence"/>
</dbReference>
<comment type="caution">
    <text evidence="2">The sequence shown here is derived from an EMBL/GenBank/DDBJ whole genome shotgun (WGS) entry which is preliminary data.</text>
</comment>
<keyword evidence="3" id="KW-1185">Reference proteome</keyword>
<sequence length="42" mass="4616">MSQNMMKCIDEPEYDEIDLNAGSGDPSLMVENPRSDEGARAV</sequence>
<evidence type="ECO:0000313" key="2">
    <source>
        <dbReference type="EMBL" id="GBM96403.1"/>
    </source>
</evidence>
<reference evidence="2 3" key="1">
    <citation type="journal article" date="2019" name="Sci. Rep.">
        <title>Orb-weaving spider Araneus ventricosus genome elucidates the spidroin gene catalogue.</title>
        <authorList>
            <person name="Kono N."/>
            <person name="Nakamura H."/>
            <person name="Ohtoshi R."/>
            <person name="Moran D.A.P."/>
            <person name="Shinohara A."/>
            <person name="Yoshida Y."/>
            <person name="Fujiwara M."/>
            <person name="Mori M."/>
            <person name="Tomita M."/>
            <person name="Arakawa K."/>
        </authorList>
    </citation>
    <scope>NUCLEOTIDE SEQUENCE [LARGE SCALE GENOMIC DNA]</scope>
</reference>
<protein>
    <submittedName>
        <fullName evidence="2">Uncharacterized protein</fullName>
    </submittedName>
</protein>
<organism evidence="2 3">
    <name type="scientific">Araneus ventricosus</name>
    <name type="common">Orbweaver spider</name>
    <name type="synonym">Epeira ventricosa</name>
    <dbReference type="NCBI Taxonomy" id="182803"/>
    <lineage>
        <taxon>Eukaryota</taxon>
        <taxon>Metazoa</taxon>
        <taxon>Ecdysozoa</taxon>
        <taxon>Arthropoda</taxon>
        <taxon>Chelicerata</taxon>
        <taxon>Arachnida</taxon>
        <taxon>Araneae</taxon>
        <taxon>Araneomorphae</taxon>
        <taxon>Entelegynae</taxon>
        <taxon>Araneoidea</taxon>
        <taxon>Araneidae</taxon>
        <taxon>Araneus</taxon>
    </lineage>
</organism>
<dbReference type="EMBL" id="BGPR01112871">
    <property type="protein sequence ID" value="GBM96403.1"/>
    <property type="molecule type" value="Genomic_DNA"/>
</dbReference>
<feature type="region of interest" description="Disordered" evidence="1">
    <location>
        <begin position="1"/>
        <end position="42"/>
    </location>
</feature>
<gene>
    <name evidence="2" type="ORF">AVEN_82875_1</name>
</gene>
<evidence type="ECO:0000256" key="1">
    <source>
        <dbReference type="SAM" id="MobiDB-lite"/>
    </source>
</evidence>
<name>A0A4Y2K149_ARAVE</name>
<proteinExistence type="predicted"/>
<dbReference type="AlphaFoldDB" id="A0A4Y2K149"/>
<evidence type="ECO:0000313" key="3">
    <source>
        <dbReference type="Proteomes" id="UP000499080"/>
    </source>
</evidence>
<accession>A0A4Y2K149</accession>